<reference evidence="4 5" key="1">
    <citation type="submission" date="2018-11" db="EMBL/GenBank/DDBJ databases">
        <authorList>
            <person name="Mardanov A.V."/>
            <person name="Ravin N.V."/>
            <person name="Dedysh S.N."/>
        </authorList>
    </citation>
    <scope>NUCLEOTIDE SEQUENCE [LARGE SCALE GENOMIC DNA]</scope>
    <source>
        <strain evidence="4 5">AF10</strain>
    </source>
</reference>
<feature type="domain" description="Glycosyltransferase subfamily 4-like N-terminal" evidence="3">
    <location>
        <begin position="126"/>
        <end position="317"/>
    </location>
</feature>
<evidence type="ECO:0000259" key="2">
    <source>
        <dbReference type="Pfam" id="PF00534"/>
    </source>
</evidence>
<dbReference type="CDD" id="cd03794">
    <property type="entry name" value="GT4_WbuB-like"/>
    <property type="match status" value="1"/>
</dbReference>
<keyword evidence="5" id="KW-1185">Reference proteome</keyword>
<protein>
    <submittedName>
        <fullName evidence="4">Colanic acid biosysnthesis glycosyl transferase WcaI</fullName>
    </submittedName>
</protein>
<dbReference type="PANTHER" id="PTHR45947">
    <property type="entry name" value="SULFOQUINOVOSYL TRANSFERASE SQD2"/>
    <property type="match status" value="1"/>
</dbReference>
<reference evidence="5" key="2">
    <citation type="submission" date="2019-02" db="EMBL/GenBank/DDBJ databases">
        <title>Granulicella sibirica sp. nov., a psychrotolerant acidobacterium isolated from an organic soil layer in forested tundra, West Siberia.</title>
        <authorList>
            <person name="Oshkin I.Y."/>
            <person name="Kulichevskaya I.S."/>
            <person name="Rijpstra W.I.C."/>
            <person name="Sinninghe Damste J.S."/>
            <person name="Rakitin A.L."/>
            <person name="Ravin N.V."/>
            <person name="Dedysh S.N."/>
        </authorList>
    </citation>
    <scope>NUCLEOTIDE SEQUENCE [LARGE SCALE GENOMIC DNA]</scope>
    <source>
        <strain evidence="5">AF10</strain>
    </source>
</reference>
<organism evidence="4 5">
    <name type="scientific">Granulicella sibirica</name>
    <dbReference type="NCBI Taxonomy" id="2479048"/>
    <lineage>
        <taxon>Bacteria</taxon>
        <taxon>Pseudomonadati</taxon>
        <taxon>Acidobacteriota</taxon>
        <taxon>Terriglobia</taxon>
        <taxon>Terriglobales</taxon>
        <taxon>Acidobacteriaceae</taxon>
        <taxon>Granulicella</taxon>
    </lineage>
</organism>
<dbReference type="Pfam" id="PF13579">
    <property type="entry name" value="Glyco_trans_4_4"/>
    <property type="match status" value="1"/>
</dbReference>
<dbReference type="InterPro" id="IPR050194">
    <property type="entry name" value="Glycosyltransferase_grp1"/>
</dbReference>
<proteinExistence type="predicted"/>
<comment type="caution">
    <text evidence="4">The sequence shown here is derived from an EMBL/GenBank/DDBJ whole genome shotgun (WGS) entry which is preliminary data.</text>
</comment>
<dbReference type="PANTHER" id="PTHR45947:SF3">
    <property type="entry name" value="SULFOQUINOVOSYL TRANSFERASE SQD2"/>
    <property type="match status" value="1"/>
</dbReference>
<evidence type="ECO:0000256" key="1">
    <source>
        <dbReference type="SAM" id="MobiDB-lite"/>
    </source>
</evidence>
<dbReference type="EMBL" id="RDSM01000002">
    <property type="protein sequence ID" value="RXH56539.1"/>
    <property type="molecule type" value="Genomic_DNA"/>
</dbReference>
<dbReference type="Proteomes" id="UP000289437">
    <property type="component" value="Unassembled WGS sequence"/>
</dbReference>
<name>A0A4Q0T3I8_9BACT</name>
<dbReference type="AlphaFoldDB" id="A0A4Q0T3I8"/>
<evidence type="ECO:0000313" key="4">
    <source>
        <dbReference type="EMBL" id="RXH56539.1"/>
    </source>
</evidence>
<evidence type="ECO:0000259" key="3">
    <source>
        <dbReference type="Pfam" id="PF13579"/>
    </source>
</evidence>
<accession>A0A4Q0T3I8</accession>
<sequence>MSRVLRGKPWSKDGSDHEDEKEGDSECGQRLGFALCQKLARRSSRDREGRSRTRDFGRVHSHRMQAKEVIRKLLTVWKGSIARCPQSNGKMRDYRLRESGEQRLRISPPARLRILIYGINYSPELTGVGKYTGEMAAWLAARGHEIRVITAPPYYPAWKVREDYRGKWYRTELPKVPGAPTVYRTPLYVPREPSGARRMLHLFSFMVGSIPVMMKQHSWKPDLIWTVEPTFFGAPLALLLARTTQAASWLHVQDFEVDAAFDLGLLPSNGRVQSFALRLERVFTDAFSRVSSISGKMVERSLAKGVSPIQSRLFPNWVDVDVIRPQAAGSQNSFRRELGLEGKIILLYSGNMGAKQGLELLVPLAAAFEDDPRVHFLFCGEGSFRSMFEGMVAHRPNVTLIDIQPMERLNDLLNAADIHLLPQRPGAADLVMPSKLTGMLSSGRPVVAIAEPGTQVAHVVGGSDALDIDPCGLVVQAHDPTELQKAARCLIDSPTLRSKFGAAARRYAVRHLGREQVLARFEQELLSLIREPEPVIQVN</sequence>
<dbReference type="InterPro" id="IPR028098">
    <property type="entry name" value="Glyco_trans_4-like_N"/>
</dbReference>
<gene>
    <name evidence="4" type="ORF">GRAN_3396</name>
</gene>
<dbReference type="NCBIfam" id="NF007640">
    <property type="entry name" value="PRK10307.1"/>
    <property type="match status" value="1"/>
</dbReference>
<feature type="domain" description="Glycosyl transferase family 1" evidence="2">
    <location>
        <begin position="333"/>
        <end position="506"/>
    </location>
</feature>
<dbReference type="GO" id="GO:0016758">
    <property type="term" value="F:hexosyltransferase activity"/>
    <property type="evidence" value="ECO:0007669"/>
    <property type="project" value="TreeGrafter"/>
</dbReference>
<dbReference type="InterPro" id="IPR001296">
    <property type="entry name" value="Glyco_trans_1"/>
</dbReference>
<dbReference type="Gene3D" id="3.40.50.2000">
    <property type="entry name" value="Glycogen Phosphorylase B"/>
    <property type="match status" value="2"/>
</dbReference>
<dbReference type="SUPFAM" id="SSF53756">
    <property type="entry name" value="UDP-Glycosyltransferase/glycogen phosphorylase"/>
    <property type="match status" value="1"/>
</dbReference>
<dbReference type="Pfam" id="PF00534">
    <property type="entry name" value="Glycos_transf_1"/>
    <property type="match status" value="1"/>
</dbReference>
<keyword evidence="4" id="KW-0808">Transferase</keyword>
<feature type="region of interest" description="Disordered" evidence="1">
    <location>
        <begin position="1"/>
        <end position="27"/>
    </location>
</feature>
<feature type="compositionally biased region" description="Basic and acidic residues" evidence="1">
    <location>
        <begin position="10"/>
        <end position="20"/>
    </location>
</feature>
<evidence type="ECO:0000313" key="5">
    <source>
        <dbReference type="Proteomes" id="UP000289437"/>
    </source>
</evidence>